<evidence type="ECO:0000313" key="2">
    <source>
        <dbReference type="EMBL" id="MSD25956.1"/>
    </source>
</evidence>
<dbReference type="PANTHER" id="PTHR31332">
    <property type="entry name" value="7-HYDROXYMETHYL CHLOROPHYLL A REDUCTASE, CHLOROPLASTIC"/>
    <property type="match status" value="1"/>
</dbReference>
<organism evidence="2 3">
    <name type="scientific">Agathobacter rectalis</name>
    <dbReference type="NCBI Taxonomy" id="39491"/>
    <lineage>
        <taxon>Bacteria</taxon>
        <taxon>Bacillati</taxon>
        <taxon>Bacillota</taxon>
        <taxon>Clostridia</taxon>
        <taxon>Lachnospirales</taxon>
        <taxon>Lachnospiraceae</taxon>
        <taxon>Agathobacter</taxon>
    </lineage>
</organism>
<dbReference type="EMBL" id="WKQV01000001">
    <property type="protein sequence ID" value="MSD25956.1"/>
    <property type="molecule type" value="Genomic_DNA"/>
</dbReference>
<dbReference type="Proteomes" id="UP000465607">
    <property type="component" value="Unassembled WGS sequence"/>
</dbReference>
<dbReference type="AlphaFoldDB" id="A0A7X2M8M3"/>
<accession>A0A7X2M8M3</accession>
<dbReference type="GO" id="GO:0033354">
    <property type="term" value="P:chlorophyll cycle"/>
    <property type="evidence" value="ECO:0007669"/>
    <property type="project" value="TreeGrafter"/>
</dbReference>
<dbReference type="InterPro" id="IPR045220">
    <property type="entry name" value="FRHB/FDHB/HCAR-like"/>
</dbReference>
<name>A0A7X2M8M3_9FIRM</name>
<protein>
    <recommendedName>
        <fullName evidence="1">Coenzyme F420 hydrogenase/dehydrogenase beta subunit C-terminal domain-containing protein</fullName>
    </recommendedName>
</protein>
<evidence type="ECO:0000259" key="1">
    <source>
        <dbReference type="Pfam" id="PF04432"/>
    </source>
</evidence>
<dbReference type="GO" id="GO:0090415">
    <property type="term" value="F:7-hydroxymethyl chlorophyll a reductase activity"/>
    <property type="evidence" value="ECO:0007669"/>
    <property type="project" value="TreeGrafter"/>
</dbReference>
<dbReference type="PANTHER" id="PTHR31332:SF0">
    <property type="entry name" value="7-HYDROXYMETHYL CHLOROPHYLL A REDUCTASE, CHLOROPLASTIC"/>
    <property type="match status" value="1"/>
</dbReference>
<dbReference type="InterPro" id="IPR007525">
    <property type="entry name" value="FrhB_FdhB_C"/>
</dbReference>
<reference evidence="2 3" key="1">
    <citation type="journal article" date="2019" name="Nat. Med.">
        <title>A library of human gut bacterial isolates paired with longitudinal multiomics data enables mechanistic microbiome research.</title>
        <authorList>
            <person name="Poyet M."/>
            <person name="Groussin M."/>
            <person name="Gibbons S.M."/>
            <person name="Avila-Pacheco J."/>
            <person name="Jiang X."/>
            <person name="Kearney S.M."/>
            <person name="Perrotta A.R."/>
            <person name="Berdy B."/>
            <person name="Zhao S."/>
            <person name="Lieberman T.D."/>
            <person name="Swanson P.K."/>
            <person name="Smith M."/>
            <person name="Roesemann S."/>
            <person name="Alexander J.E."/>
            <person name="Rich S.A."/>
            <person name="Livny J."/>
            <person name="Vlamakis H."/>
            <person name="Clish C."/>
            <person name="Bullock K."/>
            <person name="Deik A."/>
            <person name="Scott J."/>
            <person name="Pierce K.A."/>
            <person name="Xavier R.J."/>
            <person name="Alm E.J."/>
        </authorList>
    </citation>
    <scope>NUCLEOTIDE SEQUENCE [LARGE SCALE GENOMIC DNA]</scope>
    <source>
        <strain evidence="2 3">BIOML-A5</strain>
    </source>
</reference>
<dbReference type="RefSeq" id="WP_154300067.1">
    <property type="nucleotide sequence ID" value="NZ_WKQO01000001.1"/>
</dbReference>
<evidence type="ECO:0000313" key="3">
    <source>
        <dbReference type="Proteomes" id="UP000465607"/>
    </source>
</evidence>
<sequence length="235" mass="26705">MVIGKPCDIEAIINYTKIDEKLKKCIKYTMTFFCAGAPSKNATLKLAENLGVQADQIDSVRYRGNGWPGKATITLKDKSERHMEYIDSWNRILGRNIRKMCKFCVNGVGMYADISCGDLWNLDKNQKPEFTEGKGQNIIFARSKAGRDLLIEASNKGYLYLENYTKMNDLKYIQPNHYNMQTTMSGKIVGMKIVGCNLIPQYNIKKLFEASKEISKVKLMRTAMGTIKRKIKGSI</sequence>
<gene>
    <name evidence="2" type="ORF">GKE44_01905</name>
</gene>
<proteinExistence type="predicted"/>
<dbReference type="Pfam" id="PF04432">
    <property type="entry name" value="FrhB_FdhB_C"/>
    <property type="match status" value="1"/>
</dbReference>
<comment type="caution">
    <text evidence="2">The sequence shown here is derived from an EMBL/GenBank/DDBJ whole genome shotgun (WGS) entry which is preliminary data.</text>
</comment>
<feature type="domain" description="Coenzyme F420 hydrogenase/dehydrogenase beta subunit C-terminal" evidence="1">
    <location>
        <begin position="2"/>
        <end position="165"/>
    </location>
</feature>